<dbReference type="SUPFAM" id="SSF50370">
    <property type="entry name" value="Ricin B-like lectins"/>
    <property type="match status" value="1"/>
</dbReference>
<evidence type="ECO:0000313" key="2">
    <source>
        <dbReference type="EMBL" id="WOX24731.1"/>
    </source>
</evidence>
<dbReference type="Gene3D" id="2.80.10.50">
    <property type="match status" value="1"/>
</dbReference>
<keyword evidence="3" id="KW-1185">Reference proteome</keyword>
<proteinExistence type="predicted"/>
<evidence type="ECO:0000259" key="1">
    <source>
        <dbReference type="Pfam" id="PF14200"/>
    </source>
</evidence>
<dbReference type="Pfam" id="PF14200">
    <property type="entry name" value="RicinB_lectin_2"/>
    <property type="match status" value="1"/>
</dbReference>
<name>A0ABZ0LYY1_9ACTN</name>
<feature type="domain" description="Ricin B lectin" evidence="1">
    <location>
        <begin position="46"/>
        <end position="83"/>
    </location>
</feature>
<sequence>MPEEPIENPYRPSFEGPLFNTETQMAMMPEGGLNGEGFGIVRKFIGPAQRWRAQELADGSYRILHTSSGKVLDVAGASMRSGAHLP</sequence>
<dbReference type="EMBL" id="CP137573">
    <property type="protein sequence ID" value="WOX24731.1"/>
    <property type="molecule type" value="Genomic_DNA"/>
</dbReference>
<organism evidence="2 3">
    <name type="scientific">Streptomyces solicathayae</name>
    <dbReference type="NCBI Taxonomy" id="3081768"/>
    <lineage>
        <taxon>Bacteria</taxon>
        <taxon>Bacillati</taxon>
        <taxon>Actinomycetota</taxon>
        <taxon>Actinomycetes</taxon>
        <taxon>Kitasatosporales</taxon>
        <taxon>Streptomycetaceae</taxon>
        <taxon>Streptomyces</taxon>
    </lineage>
</organism>
<gene>
    <name evidence="2" type="ORF">R2D22_26465</name>
</gene>
<reference evidence="2 3" key="1">
    <citation type="submission" date="2023-10" db="EMBL/GenBank/DDBJ databases">
        <title>The genome sequence of Streptomyces sp. HUAS YS2.</title>
        <authorList>
            <person name="Mo P."/>
        </authorList>
    </citation>
    <scope>NUCLEOTIDE SEQUENCE [LARGE SCALE GENOMIC DNA]</scope>
    <source>
        <strain evidence="2 3">HUAS YS2</strain>
    </source>
</reference>
<dbReference type="InterPro" id="IPR000772">
    <property type="entry name" value="Ricin_B_lectin"/>
</dbReference>
<evidence type="ECO:0000313" key="3">
    <source>
        <dbReference type="Proteomes" id="UP001301731"/>
    </source>
</evidence>
<dbReference type="InterPro" id="IPR035992">
    <property type="entry name" value="Ricin_B-like_lectins"/>
</dbReference>
<dbReference type="RefSeq" id="WP_318107177.1">
    <property type="nucleotide sequence ID" value="NZ_CP137573.1"/>
</dbReference>
<dbReference type="Proteomes" id="UP001301731">
    <property type="component" value="Chromosome"/>
</dbReference>
<dbReference type="CDD" id="cd00161">
    <property type="entry name" value="beta-trefoil_Ricin-like"/>
    <property type="match status" value="1"/>
</dbReference>
<protein>
    <submittedName>
        <fullName evidence="2">RICIN domain-containing protein</fullName>
    </submittedName>
</protein>
<accession>A0ABZ0LYY1</accession>